<accession>A0A4Y7X4D7</accession>
<proteinExistence type="predicted"/>
<gene>
    <name evidence="1" type="ORF">AMD02_03865</name>
</gene>
<dbReference type="RefSeq" id="WP_053430517.1">
    <property type="nucleotide sequence ID" value="NZ_CP040441.1"/>
</dbReference>
<dbReference type="EMBL" id="LILD01000001">
    <property type="protein sequence ID" value="KOO38088.1"/>
    <property type="molecule type" value="Genomic_DNA"/>
</dbReference>
<name>A0A0M0KI45_ALKHA</name>
<evidence type="ECO:0000313" key="1">
    <source>
        <dbReference type="EMBL" id="KOO38088.1"/>
    </source>
</evidence>
<dbReference type="PATRIC" id="fig|136160.3.peg.1031"/>
<organism evidence="1">
    <name type="scientific">Halalkalibacterium halodurans</name>
    <name type="common">Bacillus halodurans</name>
    <dbReference type="NCBI Taxonomy" id="86665"/>
    <lineage>
        <taxon>Bacteria</taxon>
        <taxon>Bacillati</taxon>
        <taxon>Bacillota</taxon>
        <taxon>Bacilli</taxon>
        <taxon>Bacillales</taxon>
        <taxon>Bacillaceae</taxon>
        <taxon>Halalkalibacterium (ex Joshi et al. 2022)</taxon>
    </lineage>
</organism>
<reference evidence="1" key="1">
    <citation type="submission" date="2015-08" db="EMBL/GenBank/DDBJ databases">
        <title>Complete DNA Sequence of Pseudomonas syringae pv. actinidiae, the Causal Agent of Kiwifruit Canker Disease.</title>
        <authorList>
            <person name="Rikkerink E.H.A."/>
            <person name="Fineran P.C."/>
        </authorList>
    </citation>
    <scope>NUCLEOTIDE SEQUENCE</scope>
    <source>
        <strain evidence="1">DSM 13666</strain>
    </source>
</reference>
<comment type="caution">
    <text evidence="1">The sequence shown here is derived from an EMBL/GenBank/DDBJ whole genome shotgun (WGS) entry which is preliminary data.</text>
</comment>
<dbReference type="AlphaFoldDB" id="A0A0M0KI45"/>
<accession>A0A0M0KI45</accession>
<sequence>MLNDWAIFLYVLSSVNGSRTSDRRRLLREKQQRRIAESGVLEEAGALPAAKKTRRMQTKCA</sequence>
<dbReference type="GeneID" id="87598705"/>
<protein>
    <submittedName>
        <fullName evidence="1">Uncharacterized protein</fullName>
    </submittedName>
</protein>